<dbReference type="InterPro" id="IPR019874">
    <property type="entry name" value="RF_methyltr_PrmC"/>
</dbReference>
<accession>A0A382FND7</accession>
<dbReference type="PANTHER" id="PTHR18895:SF74">
    <property type="entry name" value="MTRF1L RELEASE FACTOR GLUTAMINE METHYLTRANSFERASE"/>
    <property type="match status" value="1"/>
</dbReference>
<dbReference type="CDD" id="cd02440">
    <property type="entry name" value="AdoMet_MTases"/>
    <property type="match status" value="1"/>
</dbReference>
<evidence type="ECO:0000259" key="7">
    <source>
        <dbReference type="Pfam" id="PF17827"/>
    </source>
</evidence>
<dbReference type="SUPFAM" id="SSF53335">
    <property type="entry name" value="S-adenosyl-L-methionine-dependent methyltransferases"/>
    <property type="match status" value="1"/>
</dbReference>
<dbReference type="Gene3D" id="1.10.8.10">
    <property type="entry name" value="DNA helicase RuvA subunit, C-terminal domain"/>
    <property type="match status" value="1"/>
</dbReference>
<keyword evidence="2" id="KW-0489">Methyltransferase</keyword>
<comment type="catalytic activity">
    <reaction evidence="5">
        <text>L-glutaminyl-[peptide chain release factor] + S-adenosyl-L-methionine = N(5)-methyl-L-glutaminyl-[peptide chain release factor] + S-adenosyl-L-homocysteine + H(+)</text>
        <dbReference type="Rhea" id="RHEA:42896"/>
        <dbReference type="Rhea" id="RHEA-COMP:10271"/>
        <dbReference type="Rhea" id="RHEA-COMP:10272"/>
        <dbReference type="ChEBI" id="CHEBI:15378"/>
        <dbReference type="ChEBI" id="CHEBI:30011"/>
        <dbReference type="ChEBI" id="CHEBI:57856"/>
        <dbReference type="ChEBI" id="CHEBI:59789"/>
        <dbReference type="ChEBI" id="CHEBI:61891"/>
        <dbReference type="EC" id="2.1.1.297"/>
    </reaction>
</comment>
<evidence type="ECO:0000256" key="1">
    <source>
        <dbReference type="ARBA" id="ARBA00012771"/>
    </source>
</evidence>
<dbReference type="InterPro" id="IPR007848">
    <property type="entry name" value="Small_mtfrase_dom"/>
</dbReference>
<dbReference type="Gene3D" id="3.40.50.150">
    <property type="entry name" value="Vaccinia Virus protein VP39"/>
    <property type="match status" value="1"/>
</dbReference>
<dbReference type="PANTHER" id="PTHR18895">
    <property type="entry name" value="HEMK METHYLTRANSFERASE"/>
    <property type="match status" value="1"/>
</dbReference>
<dbReference type="NCBIfam" id="TIGR00536">
    <property type="entry name" value="hemK_fam"/>
    <property type="match status" value="1"/>
</dbReference>
<proteinExistence type="inferred from homology"/>
<evidence type="ECO:0000256" key="4">
    <source>
        <dbReference type="ARBA" id="ARBA00022691"/>
    </source>
</evidence>
<sequence length="288" mass="32378">MKEFLEWSIGRLNQAGVDSPRMEAEVLFSGALRVGREEIFLRPERVLTEPEKNLLRSFVERRVLREPVAYILRSKEFWSLNFTITPDVLIPRPETEVLVETLLSQNLKKPSELSFRLLDIGTGSGVIAVVAAQEIHNCQVTATDYFPSVLAVAKLNSERHGVSDRVHFVKSNVFSHLSKALYDCIVSNPPYLKTSNLNDLVPDVIDFEPWSALDGGSDGLGFYKQIIPKALNYLKKGGFIILEIGETQANAVTSLFHSTGHYEKINIVQDYSGYDRVVFARKKTNAYG</sequence>
<feature type="domain" description="Methyltransferase small" evidence="6">
    <location>
        <begin position="102"/>
        <end position="196"/>
    </location>
</feature>
<evidence type="ECO:0000259" key="6">
    <source>
        <dbReference type="Pfam" id="PF05175"/>
    </source>
</evidence>
<dbReference type="InterPro" id="IPR004556">
    <property type="entry name" value="HemK-like"/>
</dbReference>
<dbReference type="InterPro" id="IPR029063">
    <property type="entry name" value="SAM-dependent_MTases_sf"/>
</dbReference>
<dbReference type="EMBL" id="UINC01050775">
    <property type="protein sequence ID" value="SVB64142.1"/>
    <property type="molecule type" value="Genomic_DNA"/>
</dbReference>
<protein>
    <recommendedName>
        <fullName evidence="1">peptide chain release factor N(5)-glutamine methyltransferase</fullName>
        <ecNumber evidence="1">2.1.1.297</ecNumber>
    </recommendedName>
</protein>
<dbReference type="EC" id="2.1.1.297" evidence="1"/>
<dbReference type="GO" id="GO:0102559">
    <property type="term" value="F:peptide chain release factor N(5)-glutamine methyltransferase activity"/>
    <property type="evidence" value="ECO:0007669"/>
    <property type="project" value="UniProtKB-EC"/>
</dbReference>
<keyword evidence="4" id="KW-0949">S-adenosyl-L-methionine</keyword>
<gene>
    <name evidence="8" type="ORF">METZ01_LOCUS216996</name>
</gene>
<dbReference type="Pfam" id="PF17827">
    <property type="entry name" value="PrmC_N"/>
    <property type="match status" value="1"/>
</dbReference>
<keyword evidence="3" id="KW-0808">Transferase</keyword>
<dbReference type="NCBIfam" id="TIGR03534">
    <property type="entry name" value="RF_mod_PrmC"/>
    <property type="match status" value="1"/>
</dbReference>
<dbReference type="AlphaFoldDB" id="A0A382FND7"/>
<dbReference type="PROSITE" id="PS00092">
    <property type="entry name" value="N6_MTASE"/>
    <property type="match status" value="1"/>
</dbReference>
<dbReference type="Pfam" id="PF05175">
    <property type="entry name" value="MTS"/>
    <property type="match status" value="1"/>
</dbReference>
<name>A0A382FND7_9ZZZZ</name>
<evidence type="ECO:0000256" key="3">
    <source>
        <dbReference type="ARBA" id="ARBA00022679"/>
    </source>
</evidence>
<dbReference type="InterPro" id="IPR050320">
    <property type="entry name" value="N5-glutamine_MTase"/>
</dbReference>
<feature type="domain" description="Release factor glutamine methyltransferase N-terminal" evidence="7">
    <location>
        <begin position="3"/>
        <end position="72"/>
    </location>
</feature>
<reference evidence="8" key="1">
    <citation type="submission" date="2018-05" db="EMBL/GenBank/DDBJ databases">
        <authorList>
            <person name="Lanie J.A."/>
            <person name="Ng W.-L."/>
            <person name="Kazmierczak K.M."/>
            <person name="Andrzejewski T.M."/>
            <person name="Davidsen T.M."/>
            <person name="Wayne K.J."/>
            <person name="Tettelin H."/>
            <person name="Glass J.I."/>
            <person name="Rusch D."/>
            <person name="Podicherti R."/>
            <person name="Tsui H.-C.T."/>
            <person name="Winkler M.E."/>
        </authorList>
    </citation>
    <scope>NUCLEOTIDE SEQUENCE</scope>
</reference>
<dbReference type="GO" id="GO:0003676">
    <property type="term" value="F:nucleic acid binding"/>
    <property type="evidence" value="ECO:0007669"/>
    <property type="project" value="InterPro"/>
</dbReference>
<evidence type="ECO:0000313" key="8">
    <source>
        <dbReference type="EMBL" id="SVB64142.1"/>
    </source>
</evidence>
<organism evidence="8">
    <name type="scientific">marine metagenome</name>
    <dbReference type="NCBI Taxonomy" id="408172"/>
    <lineage>
        <taxon>unclassified sequences</taxon>
        <taxon>metagenomes</taxon>
        <taxon>ecological metagenomes</taxon>
    </lineage>
</organism>
<dbReference type="HAMAP" id="MF_02126">
    <property type="entry name" value="RF_methyltr_PrmC"/>
    <property type="match status" value="1"/>
</dbReference>
<dbReference type="InterPro" id="IPR040758">
    <property type="entry name" value="PrmC_N"/>
</dbReference>
<evidence type="ECO:0000256" key="2">
    <source>
        <dbReference type="ARBA" id="ARBA00022603"/>
    </source>
</evidence>
<dbReference type="GO" id="GO:0032259">
    <property type="term" value="P:methylation"/>
    <property type="evidence" value="ECO:0007669"/>
    <property type="project" value="UniProtKB-KW"/>
</dbReference>
<dbReference type="InterPro" id="IPR002052">
    <property type="entry name" value="DNA_methylase_N6_adenine_CS"/>
</dbReference>
<evidence type="ECO:0000256" key="5">
    <source>
        <dbReference type="ARBA" id="ARBA00048391"/>
    </source>
</evidence>